<keyword evidence="3" id="KW-0378">Hydrolase</keyword>
<keyword evidence="4" id="KW-0862">Zinc</keyword>
<dbReference type="Gene3D" id="3.40.630.10">
    <property type="entry name" value="Zn peptidases"/>
    <property type="match status" value="1"/>
</dbReference>
<comment type="caution">
    <text evidence="6">The sequence shown here is derived from an EMBL/GenBank/DDBJ whole genome shotgun (WGS) entry which is preliminary data.</text>
</comment>
<feature type="domain" description="Succinylglutamate desuccinylase/Aspartoacylase catalytic" evidence="5">
    <location>
        <begin position="9"/>
        <end position="114"/>
    </location>
</feature>
<gene>
    <name evidence="6" type="ORF">GOB81_09035</name>
</gene>
<keyword evidence="2" id="KW-0479">Metal-binding</keyword>
<dbReference type="Pfam" id="PF24827">
    <property type="entry name" value="AstE_AspA_cat"/>
    <property type="match status" value="1"/>
</dbReference>
<reference evidence="6 7" key="1">
    <citation type="journal article" date="2020" name="Int. J. Syst. Evol. Microbiol.">
        <title>Novel acetic acid bacteria from cider fermentations: Acetobacter conturbans sp. nov. and Acetobacter fallax sp. nov.</title>
        <authorList>
            <person name="Sombolestani A.S."/>
            <person name="Cleenwerck I."/>
            <person name="Cnockaert M."/>
            <person name="Borremans W."/>
            <person name="Wieme A.D."/>
            <person name="De Vuyst L."/>
            <person name="Vandamme P."/>
        </authorList>
    </citation>
    <scope>NUCLEOTIDE SEQUENCE [LARGE SCALE GENOMIC DNA]</scope>
    <source>
        <strain evidence="6 7">LMG 1627</strain>
    </source>
</reference>
<protein>
    <submittedName>
        <fullName evidence="6">Peptidase M14</fullName>
    </submittedName>
</protein>
<keyword evidence="7" id="KW-1185">Reference proteome</keyword>
<sequence>MHQVRSPHAGPHVAITALMHGNEYAGAIVLADLLRLGFAPRQGTLSLIFLNLEAFSRFSPTNPIRSRFMDEDMNRLWGNVHGNLSRPSSEERRVRQLLPYIETVDRLLDLHSMLWPADPLILAGPSQKGIDLAVRTGTPALVIADSGHSAGPRLIDLPHFTRPDSPACACLLEGGQHWSYACLETTRKTVSSFLAISEKDRKATEPHPPQIIAEVTHRVTAQTGLFTFTQSFHGGDIIATRGTLIATDGNDEIRTPYDNCLLVMPNFRTARHHTAVRLARVQSMPT</sequence>
<evidence type="ECO:0000313" key="6">
    <source>
        <dbReference type="EMBL" id="NHN88773.1"/>
    </source>
</evidence>
<evidence type="ECO:0000259" key="5">
    <source>
        <dbReference type="Pfam" id="PF24827"/>
    </source>
</evidence>
<dbReference type="EMBL" id="WOSY01000007">
    <property type="protein sequence ID" value="NHN88773.1"/>
    <property type="molecule type" value="Genomic_DNA"/>
</dbReference>
<evidence type="ECO:0000313" key="7">
    <source>
        <dbReference type="Proteomes" id="UP000631653"/>
    </source>
</evidence>
<evidence type="ECO:0000256" key="1">
    <source>
        <dbReference type="ARBA" id="ARBA00001947"/>
    </source>
</evidence>
<dbReference type="SUPFAM" id="SSF53187">
    <property type="entry name" value="Zn-dependent exopeptidases"/>
    <property type="match status" value="1"/>
</dbReference>
<comment type="cofactor">
    <cofactor evidence="1">
        <name>Zn(2+)</name>
        <dbReference type="ChEBI" id="CHEBI:29105"/>
    </cofactor>
</comment>
<name>A0ABX0K378_9PROT</name>
<dbReference type="Proteomes" id="UP000631653">
    <property type="component" value="Unassembled WGS sequence"/>
</dbReference>
<proteinExistence type="predicted"/>
<dbReference type="InterPro" id="IPR055438">
    <property type="entry name" value="AstE_AspA_cat"/>
</dbReference>
<evidence type="ECO:0000256" key="2">
    <source>
        <dbReference type="ARBA" id="ARBA00022723"/>
    </source>
</evidence>
<organism evidence="6 7">
    <name type="scientific">Acetobacter conturbans</name>
    <dbReference type="NCBI Taxonomy" id="1737472"/>
    <lineage>
        <taxon>Bacteria</taxon>
        <taxon>Pseudomonadati</taxon>
        <taxon>Pseudomonadota</taxon>
        <taxon>Alphaproteobacteria</taxon>
        <taxon>Acetobacterales</taxon>
        <taxon>Acetobacteraceae</taxon>
        <taxon>Acetobacter</taxon>
    </lineage>
</organism>
<evidence type="ECO:0000256" key="3">
    <source>
        <dbReference type="ARBA" id="ARBA00022801"/>
    </source>
</evidence>
<accession>A0ABX0K378</accession>
<evidence type="ECO:0000256" key="4">
    <source>
        <dbReference type="ARBA" id="ARBA00022833"/>
    </source>
</evidence>